<dbReference type="AlphaFoldDB" id="A0A8K0DR43"/>
<dbReference type="PRINTS" id="PR00111">
    <property type="entry name" value="ABHYDROLASE"/>
</dbReference>
<reference evidence="2" key="1">
    <citation type="submission" date="2020-03" db="EMBL/GenBank/DDBJ databases">
        <title>A high-quality chromosome-level genome assembly of a woody plant with both climbing and erect habits, Rhamnella rubrinervis.</title>
        <authorList>
            <person name="Lu Z."/>
            <person name="Yang Y."/>
            <person name="Zhu X."/>
            <person name="Sun Y."/>
        </authorList>
    </citation>
    <scope>NUCLEOTIDE SEQUENCE</scope>
    <source>
        <strain evidence="2">BYM</strain>
        <tissue evidence="2">Leaf</tissue>
    </source>
</reference>
<accession>A0A8K0DR43</accession>
<dbReference type="OrthoDB" id="6431331at2759"/>
<dbReference type="InterPro" id="IPR029058">
    <property type="entry name" value="AB_hydrolase_fold"/>
</dbReference>
<feature type="domain" description="AB hydrolase-1" evidence="1">
    <location>
        <begin position="64"/>
        <end position="215"/>
    </location>
</feature>
<dbReference type="EMBL" id="VOIH02000010">
    <property type="protein sequence ID" value="KAF3435710.1"/>
    <property type="molecule type" value="Genomic_DNA"/>
</dbReference>
<organism evidence="2 3">
    <name type="scientific">Rhamnella rubrinervis</name>
    <dbReference type="NCBI Taxonomy" id="2594499"/>
    <lineage>
        <taxon>Eukaryota</taxon>
        <taxon>Viridiplantae</taxon>
        <taxon>Streptophyta</taxon>
        <taxon>Embryophyta</taxon>
        <taxon>Tracheophyta</taxon>
        <taxon>Spermatophyta</taxon>
        <taxon>Magnoliopsida</taxon>
        <taxon>eudicotyledons</taxon>
        <taxon>Gunneridae</taxon>
        <taxon>Pentapetalae</taxon>
        <taxon>rosids</taxon>
        <taxon>fabids</taxon>
        <taxon>Rosales</taxon>
        <taxon>Rhamnaceae</taxon>
        <taxon>rhamnoid group</taxon>
        <taxon>Rhamneae</taxon>
        <taxon>Rhamnella</taxon>
    </lineage>
</organism>
<dbReference type="Gene3D" id="3.40.50.1820">
    <property type="entry name" value="alpha/beta hydrolase"/>
    <property type="match status" value="1"/>
</dbReference>
<dbReference type="InterPro" id="IPR052370">
    <property type="entry name" value="Meta-cleavage_hydrolase"/>
</dbReference>
<dbReference type="Pfam" id="PF00561">
    <property type="entry name" value="Abhydrolase_1"/>
    <property type="match status" value="1"/>
</dbReference>
<proteinExistence type="predicted"/>
<sequence>MANLFEVLNPILRAFMKLYGLRAQQVEIDPGTVINFWAPISTVKNYKNKANPAMNNIELKHKKPALVLIHGFAGTGVLTWWLQVAALSGKYEIYVPDVLFFGGSITDSPKRSPEFQAECLAKGLKLLGVGRCTVVGCSYGGIVGSKMAVSDPNLVECLVLSNSNVGVPESHSKAALKRIGVGSWVDHFLPSTVEDLKVLLGSVVYRRPWFPNWAYKHFLKAMFDNREERAELLEAMIIKDNEYVIPNFSQKIYIVAGEEDKIFNQEIVHQTKKCQLSQKSTHAVYIPNLIFFGGFTIDHRAERSVEFQAQFVAKGLIMQAGY</sequence>
<evidence type="ECO:0000259" key="1">
    <source>
        <dbReference type="Pfam" id="PF00561"/>
    </source>
</evidence>
<dbReference type="PANTHER" id="PTHR43139:SF22">
    <property type="entry name" value="AB HYDROLASE-1 DOMAIN-CONTAINING PROTEIN"/>
    <property type="match status" value="1"/>
</dbReference>
<dbReference type="SUPFAM" id="SSF53474">
    <property type="entry name" value="alpha/beta-Hydrolases"/>
    <property type="match status" value="1"/>
</dbReference>
<dbReference type="PANTHER" id="PTHR43139">
    <property type="entry name" value="SI:DKEY-122A22.2"/>
    <property type="match status" value="1"/>
</dbReference>
<comment type="caution">
    <text evidence="2">The sequence shown here is derived from an EMBL/GenBank/DDBJ whole genome shotgun (WGS) entry which is preliminary data.</text>
</comment>
<name>A0A8K0DR43_9ROSA</name>
<evidence type="ECO:0000313" key="2">
    <source>
        <dbReference type="EMBL" id="KAF3435710.1"/>
    </source>
</evidence>
<protein>
    <recommendedName>
        <fullName evidence="1">AB hydrolase-1 domain-containing protein</fullName>
    </recommendedName>
</protein>
<dbReference type="Proteomes" id="UP000796880">
    <property type="component" value="Unassembled WGS sequence"/>
</dbReference>
<keyword evidence="3" id="KW-1185">Reference proteome</keyword>
<gene>
    <name evidence="2" type="ORF">FNV43_RR22802</name>
</gene>
<dbReference type="InterPro" id="IPR000073">
    <property type="entry name" value="AB_hydrolase_1"/>
</dbReference>
<evidence type="ECO:0000313" key="3">
    <source>
        <dbReference type="Proteomes" id="UP000796880"/>
    </source>
</evidence>